<evidence type="ECO:0000313" key="1">
    <source>
        <dbReference type="EMBL" id="RVW80512.1"/>
    </source>
</evidence>
<comment type="caution">
    <text evidence="1">The sequence shown here is derived from an EMBL/GenBank/DDBJ whole genome shotgun (WGS) entry which is preliminary data.</text>
</comment>
<dbReference type="Proteomes" id="UP000288805">
    <property type="component" value="Unassembled WGS sequence"/>
</dbReference>
<organism evidence="1 2">
    <name type="scientific">Vitis vinifera</name>
    <name type="common">Grape</name>
    <dbReference type="NCBI Taxonomy" id="29760"/>
    <lineage>
        <taxon>Eukaryota</taxon>
        <taxon>Viridiplantae</taxon>
        <taxon>Streptophyta</taxon>
        <taxon>Embryophyta</taxon>
        <taxon>Tracheophyta</taxon>
        <taxon>Spermatophyta</taxon>
        <taxon>Magnoliopsida</taxon>
        <taxon>eudicotyledons</taxon>
        <taxon>Gunneridae</taxon>
        <taxon>Pentapetalae</taxon>
        <taxon>rosids</taxon>
        <taxon>Vitales</taxon>
        <taxon>Vitaceae</taxon>
        <taxon>Viteae</taxon>
        <taxon>Vitis</taxon>
    </lineage>
</organism>
<protein>
    <submittedName>
        <fullName evidence="1">Uncharacterized protein</fullName>
    </submittedName>
</protein>
<dbReference type="AlphaFoldDB" id="A0A438H7S8"/>
<dbReference type="EMBL" id="QGNW01000265">
    <property type="protein sequence ID" value="RVW80512.1"/>
    <property type="molecule type" value="Genomic_DNA"/>
</dbReference>
<sequence length="115" mass="13282">MDPPLSFDVLSGFVSCFDNVHDSSFMDLSIFKYLLVFCDITLSAPHLPTSQVKEEIQKLLNVRFLSVIEYPKWLANVIPIPKKDRRFFGYNHILMALEDMRRRPSLLSGVFTAIE</sequence>
<name>A0A438H7S8_VITVI</name>
<evidence type="ECO:0000313" key="2">
    <source>
        <dbReference type="Proteomes" id="UP000288805"/>
    </source>
</evidence>
<proteinExistence type="predicted"/>
<reference evidence="1 2" key="1">
    <citation type="journal article" date="2018" name="PLoS Genet.">
        <title>Population sequencing reveals clonal diversity and ancestral inbreeding in the grapevine cultivar Chardonnay.</title>
        <authorList>
            <person name="Roach M.J."/>
            <person name="Johnson D.L."/>
            <person name="Bohlmann J."/>
            <person name="van Vuuren H.J."/>
            <person name="Jones S.J."/>
            <person name="Pretorius I.S."/>
            <person name="Schmidt S.A."/>
            <person name="Borneman A.R."/>
        </authorList>
    </citation>
    <scope>NUCLEOTIDE SEQUENCE [LARGE SCALE GENOMIC DNA]</scope>
    <source>
        <strain evidence="2">cv. Chardonnay</strain>
        <tissue evidence="1">Leaf</tissue>
    </source>
</reference>
<accession>A0A438H7S8</accession>
<gene>
    <name evidence="1" type="ORF">CK203_052879</name>
</gene>